<dbReference type="PANTHER" id="PTHR11552">
    <property type="entry name" value="GLUCOSE-METHANOL-CHOLINE GMC OXIDOREDUCTASE"/>
    <property type="match status" value="1"/>
</dbReference>
<feature type="region of interest" description="Disordered" evidence="2">
    <location>
        <begin position="160"/>
        <end position="186"/>
    </location>
</feature>
<dbReference type="Gene3D" id="3.50.50.60">
    <property type="entry name" value="FAD/NAD(P)-binding domain"/>
    <property type="match status" value="1"/>
</dbReference>
<dbReference type="PANTHER" id="PTHR11552:SF213">
    <property type="entry name" value="DEHYDROGENASE, PUTATIVE-RELATED"/>
    <property type="match status" value="1"/>
</dbReference>
<keyword evidence="5" id="KW-1185">Reference proteome</keyword>
<reference evidence="4 5" key="1">
    <citation type="submission" date="2024-02" db="EMBL/GenBank/DDBJ databases">
        <title>Characterization of antibiotic resistant novel bacterial strains and their environmental applications.</title>
        <authorList>
            <person name="Manzoor S."/>
            <person name="Abbas S."/>
            <person name="Arshad M."/>
            <person name="Li W.J."/>
            <person name="Ahmed I."/>
        </authorList>
    </citation>
    <scope>NUCLEOTIDE SEQUENCE [LARGE SCALE GENOMIC DNA]</scope>
    <source>
        <strain evidence="4 5">KACC 15558</strain>
    </source>
</reference>
<dbReference type="Gene3D" id="3.30.560.10">
    <property type="entry name" value="Glucose Oxidase, domain 3"/>
    <property type="match status" value="1"/>
</dbReference>
<comment type="caution">
    <text evidence="4">The sequence shown here is derived from an EMBL/GenBank/DDBJ whole genome shotgun (WGS) entry which is preliminary data.</text>
</comment>
<dbReference type="InterPro" id="IPR012132">
    <property type="entry name" value="GMC_OxRdtase"/>
</dbReference>
<gene>
    <name evidence="4" type="ORF">KACC15558_22260</name>
</gene>
<name>A0ABP9U2J4_9MICO</name>
<evidence type="ECO:0000256" key="2">
    <source>
        <dbReference type="SAM" id="MobiDB-lite"/>
    </source>
</evidence>
<proteinExistence type="inferred from homology"/>
<dbReference type="PIRSF" id="PIRSF000137">
    <property type="entry name" value="Alcohol_oxidase"/>
    <property type="match status" value="1"/>
</dbReference>
<dbReference type="InterPro" id="IPR007867">
    <property type="entry name" value="GMC_OxRtase_C"/>
</dbReference>
<dbReference type="SUPFAM" id="SSF54373">
    <property type="entry name" value="FAD-linked reductases, C-terminal domain"/>
    <property type="match status" value="1"/>
</dbReference>
<evidence type="ECO:0000313" key="5">
    <source>
        <dbReference type="Proteomes" id="UP001498935"/>
    </source>
</evidence>
<dbReference type="Pfam" id="PF05199">
    <property type="entry name" value="GMC_oxred_C"/>
    <property type="match status" value="1"/>
</dbReference>
<protein>
    <submittedName>
        <fullName evidence="4">GMC family oxidoreductase N-terminal domain-containing protein</fullName>
    </submittedName>
</protein>
<organism evidence="4 5">
    <name type="scientific">Brevibacterium ammoniilyticum</name>
    <dbReference type="NCBI Taxonomy" id="1046555"/>
    <lineage>
        <taxon>Bacteria</taxon>
        <taxon>Bacillati</taxon>
        <taxon>Actinomycetota</taxon>
        <taxon>Actinomycetes</taxon>
        <taxon>Micrococcales</taxon>
        <taxon>Brevibacteriaceae</taxon>
        <taxon>Brevibacterium</taxon>
    </lineage>
</organism>
<dbReference type="InterPro" id="IPR036188">
    <property type="entry name" value="FAD/NAD-bd_sf"/>
</dbReference>
<dbReference type="Pfam" id="PF00732">
    <property type="entry name" value="GMC_oxred_N"/>
    <property type="match status" value="1"/>
</dbReference>
<dbReference type="SUPFAM" id="SSF51905">
    <property type="entry name" value="FAD/NAD(P)-binding domain"/>
    <property type="match status" value="1"/>
</dbReference>
<feature type="domain" description="Glucose-methanol-choline oxidoreductase N-terminal" evidence="3">
    <location>
        <begin position="326"/>
        <end position="340"/>
    </location>
</feature>
<comment type="similarity">
    <text evidence="1">Belongs to the GMC oxidoreductase family.</text>
</comment>
<dbReference type="Proteomes" id="UP001498935">
    <property type="component" value="Unassembled WGS sequence"/>
</dbReference>
<evidence type="ECO:0000259" key="3">
    <source>
        <dbReference type="PROSITE" id="PS00624"/>
    </source>
</evidence>
<dbReference type="PROSITE" id="PS00624">
    <property type="entry name" value="GMC_OXRED_2"/>
    <property type="match status" value="1"/>
</dbReference>
<dbReference type="EMBL" id="BAABNP010000008">
    <property type="protein sequence ID" value="GAA5341186.1"/>
    <property type="molecule type" value="Genomic_DNA"/>
</dbReference>
<dbReference type="RefSeq" id="WP_342038331.1">
    <property type="nucleotide sequence ID" value="NZ_BAABBK010000007.1"/>
</dbReference>
<sequence length="638" mass="68405">MTSGPASGGPADGDAVFDFVVVGSGAGGGPLAANLAEVGFSVAVIEAGGDHECGYYDIPVMQAYASEDVDMVWNFFVSHYDDPDRAAKDSKWVEKEGGVLYPRGSTLGGSTAVSALVHIAPHSRDWEALEALTGDPDWGPAHMRTIFERIEDWQGVDAKPLPGDTEADRDAKASHGRSGWLRTTRANPAIAGREPRFLDIINATEATSRDLFDIPEDVSLPRDINAADTSASYQGMSFVPVAAGGGQRNGSRERLLAARAAHPDRLTIIGDALATRVIFEGTRAVGVECLSGAGLYAATPEQRRSEDPSPRRFSVRARHEVIVSGGAFNTPQLLKLSGIGPKEELEEFGIDVLVDAPGVGENLHDRYEVSVVGELDGDFPIFDDSTLDLPAPGEPDDHLLREWKADRGGPYSTNGSLAAMLARTSAAEGEDTDVILFSLAADFHGYYPHYSYDAKPHHDRMSMLVLKGWTRDRAGSVRLRSADPRDVPDIRMRYFDEGSPGWETDLEGVVDGVEMARTIMGAIENTKVVRELVPGAEVSSREELRDHVLREAWGHHACGTAKIGADDDPMAVLDGDLRVRGVEGLRVVDASVFPDIPGYFIASAVYMVSEKASDQIIAEYRGVGGATSAGAEATETAT</sequence>
<accession>A0ABP9U2J4</accession>
<dbReference type="InterPro" id="IPR000172">
    <property type="entry name" value="GMC_OxRdtase_N"/>
</dbReference>
<evidence type="ECO:0000313" key="4">
    <source>
        <dbReference type="EMBL" id="GAA5341186.1"/>
    </source>
</evidence>
<evidence type="ECO:0000256" key="1">
    <source>
        <dbReference type="ARBA" id="ARBA00010790"/>
    </source>
</evidence>